<protein>
    <submittedName>
        <fullName evidence="3">Uncharacterized protein</fullName>
    </submittedName>
</protein>
<dbReference type="WBParaSite" id="PSAMB.scaffold5013size12880.g25740.t1">
    <property type="protein sequence ID" value="PSAMB.scaffold5013size12880.g25740.t1"/>
    <property type="gene ID" value="PSAMB.scaffold5013size12880.g25740"/>
</dbReference>
<evidence type="ECO:0000313" key="3">
    <source>
        <dbReference type="WBParaSite" id="PSAMB.scaffold5013size12880.g25740.t1"/>
    </source>
</evidence>
<feature type="region of interest" description="Disordered" evidence="1">
    <location>
        <begin position="1"/>
        <end position="28"/>
    </location>
</feature>
<dbReference type="AlphaFoldDB" id="A0A914WRV2"/>
<keyword evidence="2" id="KW-1185">Reference proteome</keyword>
<name>A0A914WRV2_9BILA</name>
<dbReference type="Proteomes" id="UP000887566">
    <property type="component" value="Unplaced"/>
</dbReference>
<sequence>MEKTTVRVGRRATVDYHKSPESAPTAGNRLLLGGSVVPQPCSLSRPLSLLCVFAFLTSGFSAAPHRRCCRCSAPAPATSIKPSDDARA</sequence>
<organism evidence="2 3">
    <name type="scientific">Plectus sambesii</name>
    <dbReference type="NCBI Taxonomy" id="2011161"/>
    <lineage>
        <taxon>Eukaryota</taxon>
        <taxon>Metazoa</taxon>
        <taxon>Ecdysozoa</taxon>
        <taxon>Nematoda</taxon>
        <taxon>Chromadorea</taxon>
        <taxon>Plectida</taxon>
        <taxon>Plectina</taxon>
        <taxon>Plectoidea</taxon>
        <taxon>Plectidae</taxon>
        <taxon>Plectus</taxon>
    </lineage>
</organism>
<accession>A0A914WRV2</accession>
<reference evidence="3" key="1">
    <citation type="submission" date="2022-11" db="UniProtKB">
        <authorList>
            <consortium name="WormBaseParasite"/>
        </authorList>
    </citation>
    <scope>IDENTIFICATION</scope>
</reference>
<evidence type="ECO:0000313" key="2">
    <source>
        <dbReference type="Proteomes" id="UP000887566"/>
    </source>
</evidence>
<evidence type="ECO:0000256" key="1">
    <source>
        <dbReference type="SAM" id="MobiDB-lite"/>
    </source>
</evidence>
<proteinExistence type="predicted"/>